<evidence type="ECO:0000256" key="5">
    <source>
        <dbReference type="ARBA" id="ARBA00076740"/>
    </source>
</evidence>
<dbReference type="Pfam" id="PF03171">
    <property type="entry name" value="2OG-FeII_Oxy"/>
    <property type="match status" value="1"/>
</dbReference>
<comment type="similarity">
    <text evidence="6">Belongs to the iron/ascorbate-dependent oxidoreductase family.</text>
</comment>
<dbReference type="SUPFAM" id="SSF51197">
    <property type="entry name" value="Clavaminate synthase-like"/>
    <property type="match status" value="1"/>
</dbReference>
<dbReference type="InterPro" id="IPR050231">
    <property type="entry name" value="Iron_ascorbate_oxido_reductase"/>
</dbReference>
<dbReference type="InterPro" id="IPR005123">
    <property type="entry name" value="Oxoglu/Fe-dep_dioxygenase_dom"/>
</dbReference>
<evidence type="ECO:0000256" key="6">
    <source>
        <dbReference type="RuleBase" id="RU003682"/>
    </source>
</evidence>
<proteinExistence type="inferred from homology"/>
<dbReference type="InterPro" id="IPR044861">
    <property type="entry name" value="IPNS-like_FE2OG_OXY"/>
</dbReference>
<dbReference type="Pfam" id="PF14226">
    <property type="entry name" value="DIOX_N"/>
    <property type="match status" value="1"/>
</dbReference>
<evidence type="ECO:0000313" key="9">
    <source>
        <dbReference type="Proteomes" id="UP001386955"/>
    </source>
</evidence>
<evidence type="ECO:0000256" key="1">
    <source>
        <dbReference type="ARBA" id="ARBA00022723"/>
    </source>
</evidence>
<protein>
    <recommendedName>
        <fullName evidence="4">2-oxoglutarate-dependent dioxygenase DAO</fullName>
    </recommendedName>
    <alternativeName>
        <fullName evidence="5">Protein DIOXYGENASE FOR AUXIN OXIDATION</fullName>
    </alternativeName>
</protein>
<name>A0AAN9SYZ6_PSOTE</name>
<reference evidence="8 9" key="1">
    <citation type="submission" date="2024-01" db="EMBL/GenBank/DDBJ databases">
        <title>The genomes of 5 underutilized Papilionoideae crops provide insights into root nodulation and disease resistanc.</title>
        <authorList>
            <person name="Jiang F."/>
        </authorList>
    </citation>
    <scope>NUCLEOTIDE SEQUENCE [LARGE SCALE GENOMIC DNA]</scope>
    <source>
        <strain evidence="8">DUOXIRENSHENG_FW03</strain>
        <tissue evidence="8">Leaves</tissue>
    </source>
</reference>
<dbReference type="Proteomes" id="UP001386955">
    <property type="component" value="Unassembled WGS sequence"/>
</dbReference>
<keyword evidence="6" id="KW-0560">Oxidoreductase</keyword>
<dbReference type="InterPro" id="IPR027443">
    <property type="entry name" value="IPNS-like_sf"/>
</dbReference>
<evidence type="ECO:0000259" key="7">
    <source>
        <dbReference type="PROSITE" id="PS51471"/>
    </source>
</evidence>
<keyword evidence="9" id="KW-1185">Reference proteome</keyword>
<dbReference type="InterPro" id="IPR026992">
    <property type="entry name" value="DIOX_N"/>
</dbReference>
<feature type="domain" description="Fe2OG dioxygenase" evidence="7">
    <location>
        <begin position="172"/>
        <end position="274"/>
    </location>
</feature>
<comment type="function">
    <text evidence="3">2-oxoglutarate-dependent dioxygenase essential for auxin catabolism and maintenance of auxin homeostasis in reproductive organs. Catalyzes the irreversible oxidation of indole-3-acetic acid (IAA) to the biologically inactive 2-oxoindole-3-acetic acid (OxIAA).</text>
</comment>
<dbReference type="PROSITE" id="PS51471">
    <property type="entry name" value="FE2OG_OXY"/>
    <property type="match status" value="1"/>
</dbReference>
<keyword evidence="2 6" id="KW-0408">Iron</keyword>
<keyword evidence="1 6" id="KW-0479">Metal-binding</keyword>
<dbReference type="GO" id="GO:0016491">
    <property type="term" value="F:oxidoreductase activity"/>
    <property type="evidence" value="ECO:0007669"/>
    <property type="project" value="UniProtKB-KW"/>
</dbReference>
<sequence>MKEMKSENMKIPCFDFSEGGVALEEGSEEWKERSKKVREACEMHGCFLLMCDDGIVPKGVHEELFNHMKQLFDLPEETKKQHINPKPYRGYNGNDDSPIPLCESFGIDDLHLSAATPQAFTNLMWPQGNPHFCEALKTMTSKMLELCFLVLKMIVEGYGLPHRYISDVEKMKSSSYSRLIKYKIPKGNNNFETALPPHTDNSALTILCQHQVQGLQVLSKTGKWMQLEIPQDGFVVIIGDILKAWSNGRLHAVTHRVEMSGEKERYSFGVFAMPKEEMDIEVPSELVDDKIHPLRYRPFNYGEYFYHFVSNPREALQVFAGI</sequence>
<comment type="caution">
    <text evidence="8">The sequence shown here is derived from an EMBL/GenBank/DDBJ whole genome shotgun (WGS) entry which is preliminary data.</text>
</comment>
<dbReference type="EMBL" id="JAYMYS010000001">
    <property type="protein sequence ID" value="KAK7410290.1"/>
    <property type="molecule type" value="Genomic_DNA"/>
</dbReference>
<dbReference type="AlphaFoldDB" id="A0AAN9SYZ6"/>
<organism evidence="8 9">
    <name type="scientific">Psophocarpus tetragonolobus</name>
    <name type="common">Winged bean</name>
    <name type="synonym">Dolichos tetragonolobus</name>
    <dbReference type="NCBI Taxonomy" id="3891"/>
    <lineage>
        <taxon>Eukaryota</taxon>
        <taxon>Viridiplantae</taxon>
        <taxon>Streptophyta</taxon>
        <taxon>Embryophyta</taxon>
        <taxon>Tracheophyta</taxon>
        <taxon>Spermatophyta</taxon>
        <taxon>Magnoliopsida</taxon>
        <taxon>eudicotyledons</taxon>
        <taxon>Gunneridae</taxon>
        <taxon>Pentapetalae</taxon>
        <taxon>rosids</taxon>
        <taxon>fabids</taxon>
        <taxon>Fabales</taxon>
        <taxon>Fabaceae</taxon>
        <taxon>Papilionoideae</taxon>
        <taxon>50 kb inversion clade</taxon>
        <taxon>NPAAA clade</taxon>
        <taxon>indigoferoid/millettioid clade</taxon>
        <taxon>Phaseoleae</taxon>
        <taxon>Psophocarpus</taxon>
    </lineage>
</organism>
<dbReference type="GO" id="GO:0046872">
    <property type="term" value="F:metal ion binding"/>
    <property type="evidence" value="ECO:0007669"/>
    <property type="project" value="UniProtKB-KW"/>
</dbReference>
<dbReference type="PANTHER" id="PTHR47990">
    <property type="entry name" value="2-OXOGLUTARATE (2OG) AND FE(II)-DEPENDENT OXYGENASE SUPERFAMILY PROTEIN-RELATED"/>
    <property type="match status" value="1"/>
</dbReference>
<evidence type="ECO:0000256" key="2">
    <source>
        <dbReference type="ARBA" id="ARBA00023004"/>
    </source>
</evidence>
<evidence type="ECO:0000256" key="3">
    <source>
        <dbReference type="ARBA" id="ARBA00054658"/>
    </source>
</evidence>
<evidence type="ECO:0000313" key="8">
    <source>
        <dbReference type="EMBL" id="KAK7410290.1"/>
    </source>
</evidence>
<dbReference type="Gene3D" id="2.60.120.330">
    <property type="entry name" value="B-lactam Antibiotic, Isopenicillin N Synthase, Chain"/>
    <property type="match status" value="1"/>
</dbReference>
<gene>
    <name evidence="8" type="ORF">VNO78_00965</name>
</gene>
<dbReference type="FunFam" id="2.60.120.330:FF:000017">
    <property type="entry name" value="2-oxoglutarate-dependent dioxygenase DAO"/>
    <property type="match status" value="1"/>
</dbReference>
<evidence type="ECO:0000256" key="4">
    <source>
        <dbReference type="ARBA" id="ARBA00074102"/>
    </source>
</evidence>
<accession>A0AAN9SYZ6</accession>